<evidence type="ECO:0000259" key="7">
    <source>
        <dbReference type="PROSITE" id="PS50109"/>
    </source>
</evidence>
<name>A0A132ESN0_9BURK</name>
<dbReference type="RefSeq" id="WP_060300536.1">
    <property type="nucleotide sequence ID" value="NZ_LPJX01000068.1"/>
</dbReference>
<dbReference type="EC" id="2.7.13.3" evidence="2"/>
<dbReference type="Gene3D" id="2.10.70.100">
    <property type="match status" value="1"/>
</dbReference>
<evidence type="ECO:0000256" key="2">
    <source>
        <dbReference type="ARBA" id="ARBA00012438"/>
    </source>
</evidence>
<reference evidence="9 10" key="1">
    <citation type="submission" date="2015-11" db="EMBL/GenBank/DDBJ databases">
        <title>Expanding the genomic diversity of Burkholderia species for the development of highly accurate diagnostics.</title>
        <authorList>
            <person name="Sahl J."/>
            <person name="Keim P."/>
            <person name="Wagner D."/>
        </authorList>
    </citation>
    <scope>NUCLEOTIDE SEQUENCE [LARGE SCALE GENOMIC DNA]</scope>
    <source>
        <strain evidence="9 10">MSMB574WGS</strain>
    </source>
</reference>
<evidence type="ECO:0000256" key="6">
    <source>
        <dbReference type="SAM" id="MobiDB-lite"/>
    </source>
</evidence>
<dbReference type="InterPro" id="IPR003594">
    <property type="entry name" value="HATPase_dom"/>
</dbReference>
<dbReference type="InterPro" id="IPR036890">
    <property type="entry name" value="HATPase_C_sf"/>
</dbReference>
<evidence type="ECO:0000259" key="8">
    <source>
        <dbReference type="PROSITE" id="PS50113"/>
    </source>
</evidence>
<dbReference type="InterPro" id="IPR003661">
    <property type="entry name" value="HisK_dim/P_dom"/>
</dbReference>
<dbReference type="AlphaFoldDB" id="A0A132ESN0"/>
<evidence type="ECO:0000313" key="9">
    <source>
        <dbReference type="EMBL" id="KWF58063.1"/>
    </source>
</evidence>
<dbReference type="SMART" id="SM00086">
    <property type="entry name" value="PAC"/>
    <property type="match status" value="2"/>
</dbReference>
<feature type="domain" description="PAC" evidence="8">
    <location>
        <begin position="368"/>
        <end position="419"/>
    </location>
</feature>
<evidence type="ECO:0000256" key="1">
    <source>
        <dbReference type="ARBA" id="ARBA00000085"/>
    </source>
</evidence>
<evidence type="ECO:0000256" key="3">
    <source>
        <dbReference type="ARBA" id="ARBA00022553"/>
    </source>
</evidence>
<dbReference type="GO" id="GO:0000155">
    <property type="term" value="F:phosphorelay sensor kinase activity"/>
    <property type="evidence" value="ECO:0007669"/>
    <property type="project" value="InterPro"/>
</dbReference>
<dbReference type="CDD" id="cd00075">
    <property type="entry name" value="HATPase"/>
    <property type="match status" value="1"/>
</dbReference>
<comment type="catalytic activity">
    <reaction evidence="1">
        <text>ATP + protein L-histidine = ADP + protein N-phospho-L-histidine.</text>
        <dbReference type="EC" id="2.7.13.3"/>
    </reaction>
</comment>
<dbReference type="SUPFAM" id="SSF55785">
    <property type="entry name" value="PYP-like sensor domain (PAS domain)"/>
    <property type="match status" value="3"/>
</dbReference>
<dbReference type="InterPro" id="IPR013655">
    <property type="entry name" value="PAS_fold_3"/>
</dbReference>
<comment type="caution">
    <text evidence="9">The sequence shown here is derived from an EMBL/GenBank/DDBJ whole genome shotgun (WGS) entry which is preliminary data.</text>
</comment>
<dbReference type="SUPFAM" id="SSF55874">
    <property type="entry name" value="ATPase domain of HSP90 chaperone/DNA topoisomerase II/histidine kinase"/>
    <property type="match status" value="1"/>
</dbReference>
<dbReference type="InterPro" id="IPR000014">
    <property type="entry name" value="PAS"/>
</dbReference>
<dbReference type="InterPro" id="IPR004358">
    <property type="entry name" value="Sig_transdc_His_kin-like_C"/>
</dbReference>
<evidence type="ECO:0000256" key="5">
    <source>
        <dbReference type="ARBA" id="ARBA00022777"/>
    </source>
</evidence>
<accession>A0A132ESN0</accession>
<dbReference type="SUPFAM" id="SSF47384">
    <property type="entry name" value="Homodimeric domain of signal transducing histidine kinase"/>
    <property type="match status" value="1"/>
</dbReference>
<protein>
    <recommendedName>
        <fullName evidence="2">histidine kinase</fullName>
        <ecNumber evidence="2">2.7.13.3</ecNumber>
    </recommendedName>
</protein>
<dbReference type="EMBL" id="LPJX01000068">
    <property type="protein sequence ID" value="KWF58063.1"/>
    <property type="molecule type" value="Genomic_DNA"/>
</dbReference>
<dbReference type="Proteomes" id="UP000061512">
    <property type="component" value="Unassembled WGS sequence"/>
</dbReference>
<keyword evidence="5" id="KW-0418">Kinase</keyword>
<dbReference type="InterPro" id="IPR013656">
    <property type="entry name" value="PAS_4"/>
</dbReference>
<dbReference type="PANTHER" id="PTHR43304">
    <property type="entry name" value="PHYTOCHROME-LIKE PROTEIN CPH1"/>
    <property type="match status" value="1"/>
</dbReference>
<dbReference type="InterPro" id="IPR001610">
    <property type="entry name" value="PAC"/>
</dbReference>
<keyword evidence="4" id="KW-0808">Transferase</keyword>
<dbReference type="PANTHER" id="PTHR43304:SF1">
    <property type="entry name" value="PAC DOMAIN-CONTAINING PROTEIN"/>
    <property type="match status" value="1"/>
</dbReference>
<dbReference type="PROSITE" id="PS50109">
    <property type="entry name" value="HIS_KIN"/>
    <property type="match status" value="1"/>
</dbReference>
<dbReference type="Gene3D" id="3.30.565.10">
    <property type="entry name" value="Histidine kinase-like ATPase, C-terminal domain"/>
    <property type="match status" value="1"/>
</dbReference>
<dbReference type="InterPro" id="IPR005467">
    <property type="entry name" value="His_kinase_dom"/>
</dbReference>
<dbReference type="SMART" id="SM00091">
    <property type="entry name" value="PAS"/>
    <property type="match status" value="3"/>
</dbReference>
<dbReference type="CDD" id="cd00082">
    <property type="entry name" value="HisKA"/>
    <property type="match status" value="1"/>
</dbReference>
<dbReference type="Gene3D" id="1.10.287.130">
    <property type="match status" value="1"/>
</dbReference>
<dbReference type="InterPro" id="IPR035965">
    <property type="entry name" value="PAS-like_dom_sf"/>
</dbReference>
<dbReference type="InterPro" id="IPR000700">
    <property type="entry name" value="PAS-assoc_C"/>
</dbReference>
<dbReference type="PRINTS" id="PR00344">
    <property type="entry name" value="BCTRLSENSOR"/>
</dbReference>
<dbReference type="InterPro" id="IPR036097">
    <property type="entry name" value="HisK_dim/P_sf"/>
</dbReference>
<dbReference type="Pfam" id="PF08448">
    <property type="entry name" value="PAS_4"/>
    <property type="match status" value="1"/>
</dbReference>
<organism evidence="9 10">
    <name type="scientific">Burkholderia pseudomultivorans</name>
    <dbReference type="NCBI Taxonomy" id="1207504"/>
    <lineage>
        <taxon>Bacteria</taxon>
        <taxon>Pseudomonadati</taxon>
        <taxon>Pseudomonadota</taxon>
        <taxon>Betaproteobacteria</taxon>
        <taxon>Burkholderiales</taxon>
        <taxon>Burkholderiaceae</taxon>
        <taxon>Burkholderia</taxon>
        <taxon>Burkholderia cepacia complex</taxon>
    </lineage>
</organism>
<dbReference type="Gene3D" id="3.30.450.20">
    <property type="entry name" value="PAS domain"/>
    <property type="match status" value="3"/>
</dbReference>
<dbReference type="Pfam" id="PF02518">
    <property type="entry name" value="HATPase_c"/>
    <property type="match status" value="1"/>
</dbReference>
<feature type="region of interest" description="Disordered" evidence="6">
    <location>
        <begin position="10"/>
        <end position="44"/>
    </location>
</feature>
<dbReference type="CDD" id="cd00130">
    <property type="entry name" value="PAS"/>
    <property type="match status" value="2"/>
</dbReference>
<dbReference type="PROSITE" id="PS50113">
    <property type="entry name" value="PAC"/>
    <property type="match status" value="2"/>
</dbReference>
<dbReference type="InterPro" id="IPR052162">
    <property type="entry name" value="Sensor_kinase/Photoreceptor"/>
</dbReference>
<proteinExistence type="predicted"/>
<feature type="compositionally biased region" description="Basic and acidic residues" evidence="6">
    <location>
        <begin position="18"/>
        <end position="30"/>
    </location>
</feature>
<gene>
    <name evidence="9" type="ORF">WT57_29655</name>
</gene>
<feature type="domain" description="Histidine kinase" evidence="7">
    <location>
        <begin position="423"/>
        <end position="637"/>
    </location>
</feature>
<dbReference type="Pfam" id="PF08447">
    <property type="entry name" value="PAS_3"/>
    <property type="match status" value="1"/>
</dbReference>
<evidence type="ECO:0000256" key="4">
    <source>
        <dbReference type="ARBA" id="ARBA00022679"/>
    </source>
</evidence>
<evidence type="ECO:0000313" key="10">
    <source>
        <dbReference type="Proteomes" id="UP000061512"/>
    </source>
</evidence>
<dbReference type="SMART" id="SM00387">
    <property type="entry name" value="HATPase_c"/>
    <property type="match status" value="1"/>
</dbReference>
<keyword evidence="3" id="KW-0597">Phosphoprotein</keyword>
<sequence length="643" mass="70920">MNGFCFENETSRASGIDGLDHSHPTPRKTESPAVSSEKSRPAAPDGLATAGLINALRTPACHFDENGEVIGINDAWLAYADRSVLTLSRLQWTELVHAEHRYAALSALRAMQSGSEHETFECRLLGSRGVDEWFIVNLHRVDTGSLCTCTNIHDLKAREMELKGHTSIQSDMLNISIDCIKLIAPTGRLLHMNRAGCQALGVDEDSGFGMPWLPLLPEDVRPEGSIALESARNGASGRFPGRSERAGHDTRYWDNMLTPILDANGKTTAILCVSRDVTRERVALDLLRRSEERLAVAARVGGLGIWDYDIESDTLQCDENWYRIMGRSPDHPITSIDQFRRFVHPDDVEMAVEVTRTAKACIASDTDHRVEYRVVQPDGEIRWVQTTACLQNENGRIKRTIGFVLDVTKIRLAERRREAWLHFISHDMRSPQSSILALIDLQRAAEPGPSIQGLLDRIAAYARRTLALADDFVLLARAEAPIWSLAETDIGSVVLDAIDELWAPARARGIRLDVDIGDEVCVARVEPFLLVRAVVNLVSNAIKFSPADATVTVRLYCVEHGYAISVSDHGPGISAEARERLFEPFQRLPVEPPRHPAGAGLGLAFVKTIAKRYGGNIELHTRPGEGCMFVLTLPGSSSIDVSA</sequence>
<feature type="domain" description="PAC" evidence="8">
    <location>
        <begin position="237"/>
        <end position="289"/>
    </location>
</feature>